<gene>
    <name evidence="1" type="ORF">RFI_39315</name>
</gene>
<sequence>LEIQKNRHLNVMFILNCSEIQTIYIKYSNIVLNHCWHFRINTSNERDCLSNRYSVNDFAFLFFIQKFQFVNFIWKEKFIYIRGPYLKNLKQGFENLKHQLQIIKQSMLSGRIYLLCIISIIQLIELEQFNFLCFDAIYQI</sequence>
<dbReference type="EMBL" id="ASPP01047378">
    <property type="protein sequence ID" value="ETN98199.1"/>
    <property type="molecule type" value="Genomic_DNA"/>
</dbReference>
<name>X6LBS8_RETFI</name>
<reference evidence="1 2" key="1">
    <citation type="journal article" date="2013" name="Curr. Biol.">
        <title>The Genome of the Foraminiferan Reticulomyxa filosa.</title>
        <authorList>
            <person name="Glockner G."/>
            <person name="Hulsmann N."/>
            <person name="Schleicher M."/>
            <person name="Noegel A.A."/>
            <person name="Eichinger L."/>
            <person name="Gallinger C."/>
            <person name="Pawlowski J."/>
            <person name="Sierra R."/>
            <person name="Euteneuer U."/>
            <person name="Pillet L."/>
            <person name="Moustafa A."/>
            <person name="Platzer M."/>
            <person name="Groth M."/>
            <person name="Szafranski K."/>
            <person name="Schliwa M."/>
        </authorList>
    </citation>
    <scope>NUCLEOTIDE SEQUENCE [LARGE SCALE GENOMIC DNA]</scope>
</reference>
<proteinExistence type="predicted"/>
<protein>
    <submittedName>
        <fullName evidence="1">Uncharacterized protein</fullName>
    </submittedName>
</protein>
<dbReference type="AlphaFoldDB" id="X6LBS8"/>
<evidence type="ECO:0000313" key="2">
    <source>
        <dbReference type="Proteomes" id="UP000023152"/>
    </source>
</evidence>
<organism evidence="1 2">
    <name type="scientific">Reticulomyxa filosa</name>
    <dbReference type="NCBI Taxonomy" id="46433"/>
    <lineage>
        <taxon>Eukaryota</taxon>
        <taxon>Sar</taxon>
        <taxon>Rhizaria</taxon>
        <taxon>Retaria</taxon>
        <taxon>Foraminifera</taxon>
        <taxon>Monothalamids</taxon>
        <taxon>Reticulomyxidae</taxon>
        <taxon>Reticulomyxa</taxon>
    </lineage>
</organism>
<dbReference type="Proteomes" id="UP000023152">
    <property type="component" value="Unassembled WGS sequence"/>
</dbReference>
<comment type="caution">
    <text evidence="1">The sequence shown here is derived from an EMBL/GenBank/DDBJ whole genome shotgun (WGS) entry which is preliminary data.</text>
</comment>
<evidence type="ECO:0000313" key="1">
    <source>
        <dbReference type="EMBL" id="ETN98199.1"/>
    </source>
</evidence>
<keyword evidence="2" id="KW-1185">Reference proteome</keyword>
<accession>X6LBS8</accession>
<feature type="non-terminal residue" evidence="1">
    <location>
        <position position="1"/>
    </location>
</feature>